<protein>
    <submittedName>
        <fullName evidence="1">Uncharacterized protein</fullName>
    </submittedName>
</protein>
<gene>
    <name evidence="1" type="ORF">FTUN_7642</name>
</gene>
<dbReference type="Proteomes" id="UP000503447">
    <property type="component" value="Chromosome"/>
</dbReference>
<dbReference type="AlphaFoldDB" id="A0A6M5Z110"/>
<dbReference type="EMBL" id="CP053452">
    <property type="protein sequence ID" value="QJX00020.1"/>
    <property type="molecule type" value="Genomic_DNA"/>
</dbReference>
<dbReference type="KEGG" id="ftj:FTUN_7642"/>
<accession>A0A6M5Z110</accession>
<sequence length="40" mass="4490">MRLNGAVVWPLPRTASPIVVQKWPWHRPVPGPANHPPACR</sequence>
<proteinExistence type="predicted"/>
<evidence type="ECO:0000313" key="1">
    <source>
        <dbReference type="EMBL" id="QJX00020.1"/>
    </source>
</evidence>
<keyword evidence="2" id="KW-1185">Reference proteome</keyword>
<name>A0A6M5Z110_9BACT</name>
<reference evidence="2" key="1">
    <citation type="submission" date="2020-05" db="EMBL/GenBank/DDBJ databases">
        <title>Frigoriglobus tundricola gen. nov., sp. nov., a psychrotolerant cellulolytic planctomycete of the family Gemmataceae with two divergent copies of 16S rRNA gene.</title>
        <authorList>
            <person name="Kulichevskaya I.S."/>
            <person name="Ivanova A.A."/>
            <person name="Naumoff D.G."/>
            <person name="Beletsky A.V."/>
            <person name="Rijpstra W.I.C."/>
            <person name="Sinninghe Damste J.S."/>
            <person name="Mardanov A.V."/>
            <person name="Ravin N.V."/>
            <person name="Dedysh S.N."/>
        </authorList>
    </citation>
    <scope>NUCLEOTIDE SEQUENCE [LARGE SCALE GENOMIC DNA]</scope>
    <source>
        <strain evidence="2">PL17</strain>
    </source>
</reference>
<organism evidence="1 2">
    <name type="scientific">Frigoriglobus tundricola</name>
    <dbReference type="NCBI Taxonomy" id="2774151"/>
    <lineage>
        <taxon>Bacteria</taxon>
        <taxon>Pseudomonadati</taxon>
        <taxon>Planctomycetota</taxon>
        <taxon>Planctomycetia</taxon>
        <taxon>Gemmatales</taxon>
        <taxon>Gemmataceae</taxon>
        <taxon>Frigoriglobus</taxon>
    </lineage>
</organism>
<evidence type="ECO:0000313" key="2">
    <source>
        <dbReference type="Proteomes" id="UP000503447"/>
    </source>
</evidence>